<evidence type="ECO:0000256" key="1">
    <source>
        <dbReference type="SAM" id="Phobius"/>
    </source>
</evidence>
<keyword evidence="1" id="KW-0812">Transmembrane</keyword>
<evidence type="ECO:0000313" key="3">
    <source>
        <dbReference type="EMBL" id="MBJ7550663.1"/>
    </source>
</evidence>
<feature type="transmembrane region" description="Helical" evidence="1">
    <location>
        <begin position="211"/>
        <end position="234"/>
    </location>
</feature>
<accession>A0ABS0ZAH1</accession>
<feature type="domain" description="Heparan-alpha-glucosaminide N-acetyltransferase catalytic" evidence="2">
    <location>
        <begin position="8"/>
        <end position="219"/>
    </location>
</feature>
<feature type="transmembrane region" description="Helical" evidence="1">
    <location>
        <begin position="50"/>
        <end position="70"/>
    </location>
</feature>
<feature type="transmembrane region" description="Helical" evidence="1">
    <location>
        <begin position="172"/>
        <end position="190"/>
    </location>
</feature>
<feature type="transmembrane region" description="Helical" evidence="1">
    <location>
        <begin position="82"/>
        <end position="99"/>
    </location>
</feature>
<reference evidence="3 4" key="1">
    <citation type="submission" date="2020-12" db="EMBL/GenBank/DDBJ databases">
        <title>Comparative genome analysis of fungal antagonists Marinomonas ostreistagni 398 and M. spartinae 468.</title>
        <authorList>
            <person name="Fields J.L."/>
            <person name="Mavrodi O.V."/>
            <person name="Biber P.D."/>
            <person name="Indest K.J."/>
            <person name="Mavrodi D.V."/>
        </authorList>
    </citation>
    <scope>NUCLEOTIDE SEQUENCE [LARGE SCALE GENOMIC DNA]</scope>
    <source>
        <strain evidence="3 4">USM7</strain>
    </source>
</reference>
<keyword evidence="4" id="KW-1185">Reference proteome</keyword>
<evidence type="ECO:0000313" key="4">
    <source>
        <dbReference type="Proteomes" id="UP000598488"/>
    </source>
</evidence>
<feature type="transmembrane region" description="Helical" evidence="1">
    <location>
        <begin position="129"/>
        <end position="152"/>
    </location>
</feature>
<keyword evidence="1" id="KW-1133">Transmembrane helix</keyword>
<gene>
    <name evidence="3" type="ORF">JHD44_08220</name>
</gene>
<name>A0ABS0ZAH1_9GAMM</name>
<dbReference type="RefSeq" id="WP_199462270.1">
    <property type="nucleotide sequence ID" value="NZ_JAEMUH010000006.1"/>
</dbReference>
<comment type="caution">
    <text evidence="3">The sequence shown here is derived from an EMBL/GenBank/DDBJ whole genome shotgun (WGS) entry which is preliminary data.</text>
</comment>
<dbReference type="InterPro" id="IPR012429">
    <property type="entry name" value="HGSNAT_cat"/>
</dbReference>
<keyword evidence="1" id="KW-0472">Membrane</keyword>
<protein>
    <submittedName>
        <fullName evidence="3">DUF1624 domain-containing protein</fullName>
    </submittedName>
</protein>
<proteinExistence type="predicted"/>
<dbReference type="Pfam" id="PF07786">
    <property type="entry name" value="HGSNAT_cat"/>
    <property type="match status" value="1"/>
</dbReference>
<dbReference type="EMBL" id="JAEMUH010000006">
    <property type="protein sequence ID" value="MBJ7550663.1"/>
    <property type="molecule type" value="Genomic_DNA"/>
</dbReference>
<evidence type="ECO:0000259" key="2">
    <source>
        <dbReference type="Pfam" id="PF07786"/>
    </source>
</evidence>
<feature type="transmembrane region" description="Helical" evidence="1">
    <location>
        <begin position="105"/>
        <end position="122"/>
    </location>
</feature>
<organism evidence="3 4">
    <name type="scientific">Marinomonas ostreistagni</name>
    <dbReference type="NCBI Taxonomy" id="359209"/>
    <lineage>
        <taxon>Bacteria</taxon>
        <taxon>Pseudomonadati</taxon>
        <taxon>Pseudomonadota</taxon>
        <taxon>Gammaproteobacteria</taxon>
        <taxon>Oceanospirillales</taxon>
        <taxon>Oceanospirillaceae</taxon>
        <taxon>Marinomonas</taxon>
    </lineage>
</organism>
<feature type="transmembrane region" description="Helical" evidence="1">
    <location>
        <begin position="12"/>
        <end position="30"/>
    </location>
</feature>
<dbReference type="Proteomes" id="UP000598488">
    <property type="component" value="Unassembled WGS sequence"/>
</dbReference>
<sequence length="236" mass="26248">MPAIPSNRSNILDAYRGTAVLLMIAFHFLWDLREFSALSFDVNNPLWQGFRSIILFMFTSALGCASFLAVSHNHSTYRFIKNQVKLALAALILSIGTLTATPSQWIFFGILHFLFVAGWLIRPAASYPILLACAGVSLIAISAFFHIDAITAHRWFINTFNAPANTLDFINPVPWLGVAMIGPIFGYLNLHRIKLPSNTLSYSLCWLGRNALLVYLLHQLILFPTAALISLLVAQP</sequence>